<keyword evidence="1" id="KW-0677">Repeat</keyword>
<name>A0A812KLK0_9DINO</name>
<organism evidence="4 5">
    <name type="scientific">Symbiodinium natans</name>
    <dbReference type="NCBI Taxonomy" id="878477"/>
    <lineage>
        <taxon>Eukaryota</taxon>
        <taxon>Sar</taxon>
        <taxon>Alveolata</taxon>
        <taxon>Dinophyceae</taxon>
        <taxon>Suessiales</taxon>
        <taxon>Symbiodiniaceae</taxon>
        <taxon>Symbiodinium</taxon>
    </lineage>
</organism>
<dbReference type="Gene3D" id="1.25.40.20">
    <property type="entry name" value="Ankyrin repeat-containing domain"/>
    <property type="match status" value="2"/>
</dbReference>
<dbReference type="CDD" id="cd17039">
    <property type="entry name" value="Ubl_ubiquitin_like"/>
    <property type="match status" value="1"/>
</dbReference>
<dbReference type="PANTHER" id="PTHR24166">
    <property type="entry name" value="ROLLING PEBBLES, ISOFORM B"/>
    <property type="match status" value="1"/>
</dbReference>
<protein>
    <submittedName>
        <fullName evidence="4">Ank3 protein</fullName>
    </submittedName>
</protein>
<feature type="repeat" description="ANK" evidence="3">
    <location>
        <begin position="144"/>
        <end position="176"/>
    </location>
</feature>
<evidence type="ECO:0000313" key="4">
    <source>
        <dbReference type="EMBL" id="CAE7230422.1"/>
    </source>
</evidence>
<proteinExistence type="predicted"/>
<evidence type="ECO:0000256" key="3">
    <source>
        <dbReference type="PROSITE-ProRule" id="PRU00023"/>
    </source>
</evidence>
<gene>
    <name evidence="4" type="primary">Ank3</name>
    <name evidence="4" type="ORF">SNAT2548_LOCUS9353</name>
</gene>
<dbReference type="SMART" id="SM00248">
    <property type="entry name" value="ANK"/>
    <property type="match status" value="4"/>
</dbReference>
<dbReference type="OrthoDB" id="10264606at2759"/>
<dbReference type="SUPFAM" id="SSF48403">
    <property type="entry name" value="Ankyrin repeat"/>
    <property type="match status" value="1"/>
</dbReference>
<dbReference type="Proteomes" id="UP000604046">
    <property type="component" value="Unassembled WGS sequence"/>
</dbReference>
<accession>A0A812KLK0</accession>
<keyword evidence="2 3" id="KW-0040">ANK repeat</keyword>
<dbReference type="PANTHER" id="PTHR24166:SF48">
    <property type="entry name" value="PROTEIN VAPYRIN"/>
    <property type="match status" value="1"/>
</dbReference>
<evidence type="ECO:0000256" key="2">
    <source>
        <dbReference type="ARBA" id="ARBA00023043"/>
    </source>
</evidence>
<dbReference type="InterPro" id="IPR050889">
    <property type="entry name" value="Dendritic_Spine_Reg/Scaffold"/>
</dbReference>
<sequence>MLRVWMASGKLLAEVAAEEVGDVGGLKNRLRELYGYPACAQQILHAGAYLDDAASLSTVLEVQMVVLPVWTTAGKHKFASELVDHTVRDGHVEVLRSLLQARADKDSKNAFGDTALICASRQGHVEIARSLLEAGTNMDLQNFDGETALLCASGKGHIEVVRLLLAEGASKDLTNGEGTTALTRAAGKGHFGVVRLLLEALPWLGNICMFKCT</sequence>
<dbReference type="AlphaFoldDB" id="A0A812KLK0"/>
<dbReference type="InterPro" id="IPR036770">
    <property type="entry name" value="Ankyrin_rpt-contain_sf"/>
</dbReference>
<feature type="repeat" description="ANK" evidence="3">
    <location>
        <begin position="111"/>
        <end position="143"/>
    </location>
</feature>
<evidence type="ECO:0000313" key="5">
    <source>
        <dbReference type="Proteomes" id="UP000604046"/>
    </source>
</evidence>
<dbReference type="PROSITE" id="PS50088">
    <property type="entry name" value="ANK_REPEAT"/>
    <property type="match status" value="2"/>
</dbReference>
<dbReference type="EMBL" id="CAJNDS010000724">
    <property type="protein sequence ID" value="CAE7230422.1"/>
    <property type="molecule type" value="Genomic_DNA"/>
</dbReference>
<keyword evidence="5" id="KW-1185">Reference proteome</keyword>
<dbReference type="InterPro" id="IPR002110">
    <property type="entry name" value="Ankyrin_rpt"/>
</dbReference>
<comment type="caution">
    <text evidence="4">The sequence shown here is derived from an EMBL/GenBank/DDBJ whole genome shotgun (WGS) entry which is preliminary data.</text>
</comment>
<reference evidence="4" key="1">
    <citation type="submission" date="2021-02" db="EMBL/GenBank/DDBJ databases">
        <authorList>
            <person name="Dougan E. K."/>
            <person name="Rhodes N."/>
            <person name="Thang M."/>
            <person name="Chan C."/>
        </authorList>
    </citation>
    <scope>NUCLEOTIDE SEQUENCE</scope>
</reference>
<dbReference type="PROSITE" id="PS50297">
    <property type="entry name" value="ANK_REP_REGION"/>
    <property type="match status" value="2"/>
</dbReference>
<dbReference type="Pfam" id="PF12796">
    <property type="entry name" value="Ank_2"/>
    <property type="match status" value="1"/>
</dbReference>
<evidence type="ECO:0000256" key="1">
    <source>
        <dbReference type="ARBA" id="ARBA00022737"/>
    </source>
</evidence>